<organism evidence="2 3">
    <name type="scientific">Puccinia striiformis f. sp. tritici PST-78</name>
    <dbReference type="NCBI Taxonomy" id="1165861"/>
    <lineage>
        <taxon>Eukaryota</taxon>
        <taxon>Fungi</taxon>
        <taxon>Dikarya</taxon>
        <taxon>Basidiomycota</taxon>
        <taxon>Pucciniomycotina</taxon>
        <taxon>Pucciniomycetes</taxon>
        <taxon>Pucciniales</taxon>
        <taxon>Pucciniaceae</taxon>
        <taxon>Puccinia</taxon>
    </lineage>
</organism>
<evidence type="ECO:0000313" key="2">
    <source>
        <dbReference type="EMBL" id="KNE96619.1"/>
    </source>
</evidence>
<dbReference type="Proteomes" id="UP000054564">
    <property type="component" value="Unassembled WGS sequence"/>
</dbReference>
<name>A0A0L0VCC6_9BASI</name>
<sequence>MELRDMTTQITQQGKQRTKPTRVGSGDAQDAALLKDDLKGPQNTPQVSFPDGSRFDYGVWVNETCVKFARYGMLDSRIINLLRSTWMDLSILRAANQSQWHANAFMCSDYPNLSCYVWILVLLIDAATL</sequence>
<evidence type="ECO:0000313" key="3">
    <source>
        <dbReference type="Proteomes" id="UP000054564"/>
    </source>
</evidence>
<dbReference type="AlphaFoldDB" id="A0A0L0VCC6"/>
<feature type="compositionally biased region" description="Polar residues" evidence="1">
    <location>
        <begin position="1"/>
        <end position="15"/>
    </location>
</feature>
<comment type="caution">
    <text evidence="2">The sequence shown here is derived from an EMBL/GenBank/DDBJ whole genome shotgun (WGS) entry which is preliminary data.</text>
</comment>
<keyword evidence="3" id="KW-1185">Reference proteome</keyword>
<accession>A0A0L0VCC6</accession>
<reference evidence="3" key="1">
    <citation type="submission" date="2014-03" db="EMBL/GenBank/DDBJ databases">
        <title>The Genome Sequence of Puccinia striiformis f. sp. tritici PST-78.</title>
        <authorList>
            <consortium name="The Broad Institute Genome Sequencing Platform"/>
            <person name="Cuomo C."/>
            <person name="Hulbert S."/>
            <person name="Chen X."/>
            <person name="Walker B."/>
            <person name="Young S.K."/>
            <person name="Zeng Q."/>
            <person name="Gargeya S."/>
            <person name="Fitzgerald M."/>
            <person name="Haas B."/>
            <person name="Abouelleil A."/>
            <person name="Alvarado L."/>
            <person name="Arachchi H.M."/>
            <person name="Berlin A.M."/>
            <person name="Chapman S.B."/>
            <person name="Goldberg J."/>
            <person name="Griggs A."/>
            <person name="Gujja S."/>
            <person name="Hansen M."/>
            <person name="Howarth C."/>
            <person name="Imamovic A."/>
            <person name="Larimer J."/>
            <person name="McCowan C."/>
            <person name="Montmayeur A."/>
            <person name="Murphy C."/>
            <person name="Neiman D."/>
            <person name="Pearson M."/>
            <person name="Priest M."/>
            <person name="Roberts A."/>
            <person name="Saif S."/>
            <person name="Shea T."/>
            <person name="Sisk P."/>
            <person name="Sykes S."/>
            <person name="Wortman J."/>
            <person name="Nusbaum C."/>
            <person name="Birren B."/>
        </authorList>
    </citation>
    <scope>NUCLEOTIDE SEQUENCE [LARGE SCALE GENOMIC DNA]</scope>
    <source>
        <strain evidence="3">race PST-78</strain>
    </source>
</reference>
<feature type="region of interest" description="Disordered" evidence="1">
    <location>
        <begin position="1"/>
        <end position="28"/>
    </location>
</feature>
<dbReference type="EMBL" id="AJIL01000079">
    <property type="protein sequence ID" value="KNE96619.1"/>
    <property type="molecule type" value="Genomic_DNA"/>
</dbReference>
<evidence type="ECO:0000256" key="1">
    <source>
        <dbReference type="SAM" id="MobiDB-lite"/>
    </source>
</evidence>
<proteinExistence type="predicted"/>
<gene>
    <name evidence="2" type="ORF">PSTG_10026</name>
</gene>
<protein>
    <submittedName>
        <fullName evidence="2">Uncharacterized protein</fullName>
    </submittedName>
</protein>